<dbReference type="RefSeq" id="WP_091512931.1">
    <property type="nucleotide sequence ID" value="NZ_FOLE01000007.1"/>
</dbReference>
<dbReference type="Pfam" id="PF02687">
    <property type="entry name" value="FtsX"/>
    <property type="match status" value="1"/>
</dbReference>
<feature type="transmembrane region" description="Helical" evidence="7">
    <location>
        <begin position="329"/>
        <end position="352"/>
    </location>
</feature>
<keyword evidence="5 7" id="KW-1133">Transmembrane helix</keyword>
<comment type="subcellular location">
    <subcellularLocation>
        <location evidence="1">Cell membrane</location>
        <topology evidence="1">Multi-pass membrane protein</topology>
    </subcellularLocation>
</comment>
<organism evidence="10 11">
    <name type="scientific">Flexibacter flexilis DSM 6793</name>
    <dbReference type="NCBI Taxonomy" id="927664"/>
    <lineage>
        <taxon>Bacteria</taxon>
        <taxon>Pseudomonadati</taxon>
        <taxon>Bacteroidota</taxon>
        <taxon>Cytophagia</taxon>
        <taxon>Cytophagales</taxon>
        <taxon>Flexibacteraceae</taxon>
        <taxon>Flexibacter</taxon>
    </lineage>
</organism>
<evidence type="ECO:0000256" key="3">
    <source>
        <dbReference type="ARBA" id="ARBA00022475"/>
    </source>
</evidence>
<dbReference type="AlphaFoldDB" id="A0A1I1KN93"/>
<protein>
    <submittedName>
        <fullName evidence="10">Lipoprotein-releasing system permease protein</fullName>
    </submittedName>
</protein>
<evidence type="ECO:0000256" key="4">
    <source>
        <dbReference type="ARBA" id="ARBA00022692"/>
    </source>
</evidence>
<feature type="domain" description="ABC3 transporter permease C-terminal" evidence="8">
    <location>
        <begin position="278"/>
        <end position="401"/>
    </location>
</feature>
<evidence type="ECO:0000313" key="10">
    <source>
        <dbReference type="EMBL" id="SFC58920.1"/>
    </source>
</evidence>
<dbReference type="Proteomes" id="UP000199514">
    <property type="component" value="Unassembled WGS sequence"/>
</dbReference>
<evidence type="ECO:0000256" key="2">
    <source>
        <dbReference type="ARBA" id="ARBA00005236"/>
    </source>
</evidence>
<gene>
    <name evidence="10" type="ORF">SAMN05421780_10712</name>
</gene>
<name>A0A1I1KN93_9BACT</name>
<evidence type="ECO:0000256" key="5">
    <source>
        <dbReference type="ARBA" id="ARBA00022989"/>
    </source>
</evidence>
<sequence>MNTALWVARRYFFSGKEKKFINILSIIAMLGVAVGTAALVIVLSAFNGLEALVRKLDQRFDPEIKVVAAQGKTFEVSPAFLKPLQQIQGVQVITEVIEDNALLRYREAQVVVRVKGVSDNFQQQHRIDSAMVAGEPLLKRGNISYAIVGAGIQQALGVALHNQLDVMQFWYPKNKKNIAINPADAFNKKSILASGVFQISSQYDEKYVFVPLEFAEMLMQHGQKRTALEIKTTENADIQEVKETIKQQLGDKFKVLDSDEQHASFLRVMKIERLFTFAALLFILVIASFNIFVSLSMLAIEKRRDVGIFYALGADEAFIQRVFIAEGGLIAGIGTAVGLSGGLALCLLQQHFGFVSMGMTSAVVEAYPVQVHWVDFVVTGLCVILFTIAATYSPAKRAAHAKIIL</sequence>
<keyword evidence="10" id="KW-0449">Lipoprotein</keyword>
<dbReference type="EMBL" id="FOLE01000007">
    <property type="protein sequence ID" value="SFC58920.1"/>
    <property type="molecule type" value="Genomic_DNA"/>
</dbReference>
<keyword evidence="11" id="KW-1185">Reference proteome</keyword>
<keyword evidence="4 7" id="KW-0812">Transmembrane</keyword>
<comment type="similarity">
    <text evidence="2">Belongs to the ABC-4 integral membrane protein family. LolC/E subfamily.</text>
</comment>
<evidence type="ECO:0000256" key="1">
    <source>
        <dbReference type="ARBA" id="ARBA00004651"/>
    </source>
</evidence>
<reference evidence="10 11" key="1">
    <citation type="submission" date="2016-10" db="EMBL/GenBank/DDBJ databases">
        <authorList>
            <person name="de Groot N.N."/>
        </authorList>
    </citation>
    <scope>NUCLEOTIDE SEQUENCE [LARGE SCALE GENOMIC DNA]</scope>
    <source>
        <strain evidence="10 11">DSM 6793</strain>
    </source>
</reference>
<evidence type="ECO:0000259" key="8">
    <source>
        <dbReference type="Pfam" id="PF02687"/>
    </source>
</evidence>
<feature type="transmembrane region" description="Helical" evidence="7">
    <location>
        <begin position="274"/>
        <end position="300"/>
    </location>
</feature>
<dbReference type="STRING" id="927664.SAMN05421780_10712"/>
<dbReference type="OrthoDB" id="1522724at2"/>
<feature type="transmembrane region" description="Helical" evidence="7">
    <location>
        <begin position="20"/>
        <end position="46"/>
    </location>
</feature>
<proteinExistence type="inferred from homology"/>
<evidence type="ECO:0000259" key="9">
    <source>
        <dbReference type="Pfam" id="PF12704"/>
    </source>
</evidence>
<dbReference type="GO" id="GO:0044874">
    <property type="term" value="P:lipoprotein localization to outer membrane"/>
    <property type="evidence" value="ECO:0007669"/>
    <property type="project" value="TreeGrafter"/>
</dbReference>
<dbReference type="Pfam" id="PF12704">
    <property type="entry name" value="MacB_PCD"/>
    <property type="match status" value="1"/>
</dbReference>
<dbReference type="PANTHER" id="PTHR30489:SF0">
    <property type="entry name" value="LIPOPROTEIN-RELEASING SYSTEM TRANSMEMBRANE PROTEIN LOLE"/>
    <property type="match status" value="1"/>
</dbReference>
<keyword evidence="3" id="KW-1003">Cell membrane</keyword>
<dbReference type="PANTHER" id="PTHR30489">
    <property type="entry name" value="LIPOPROTEIN-RELEASING SYSTEM TRANSMEMBRANE PROTEIN LOLE"/>
    <property type="match status" value="1"/>
</dbReference>
<dbReference type="GO" id="GO:0098797">
    <property type="term" value="C:plasma membrane protein complex"/>
    <property type="evidence" value="ECO:0007669"/>
    <property type="project" value="TreeGrafter"/>
</dbReference>
<evidence type="ECO:0000256" key="6">
    <source>
        <dbReference type="ARBA" id="ARBA00023136"/>
    </source>
</evidence>
<evidence type="ECO:0000313" key="11">
    <source>
        <dbReference type="Proteomes" id="UP000199514"/>
    </source>
</evidence>
<evidence type="ECO:0000256" key="7">
    <source>
        <dbReference type="SAM" id="Phobius"/>
    </source>
</evidence>
<feature type="transmembrane region" description="Helical" evidence="7">
    <location>
        <begin position="372"/>
        <end position="392"/>
    </location>
</feature>
<dbReference type="InterPro" id="IPR025857">
    <property type="entry name" value="MacB_PCD"/>
</dbReference>
<keyword evidence="6 7" id="KW-0472">Membrane</keyword>
<dbReference type="InterPro" id="IPR051447">
    <property type="entry name" value="Lipoprotein-release_system"/>
</dbReference>
<accession>A0A1I1KN93</accession>
<dbReference type="InterPro" id="IPR003838">
    <property type="entry name" value="ABC3_permease_C"/>
</dbReference>
<feature type="domain" description="MacB-like periplasmic core" evidence="9">
    <location>
        <begin position="25"/>
        <end position="247"/>
    </location>
</feature>